<dbReference type="PANTHER" id="PTHR40043:SF1">
    <property type="entry name" value="UPF0719 INNER MEMBRANE PROTEIN YJFL"/>
    <property type="match status" value="1"/>
</dbReference>
<evidence type="ECO:0000256" key="1">
    <source>
        <dbReference type="ARBA" id="ARBA00004651"/>
    </source>
</evidence>
<evidence type="ECO:0000256" key="5">
    <source>
        <dbReference type="ARBA" id="ARBA00022989"/>
    </source>
</evidence>
<sequence length="132" mass="14214">MLSQQIQSTLLCLLAASIIILLTILIFVMITKYNDWEEIRKGNIAAAMALGGKIFGVGNIMRFAILSNNNAGETILWGVIGLVLLILVYLLFELLTPRLNVNQEIGSGNAAVGLLSLVFSITFSFVIGASIS</sequence>
<evidence type="ECO:0000256" key="6">
    <source>
        <dbReference type="ARBA" id="ARBA00023136"/>
    </source>
</evidence>
<keyword evidence="3" id="KW-1003">Cell membrane</keyword>
<comment type="similarity">
    <text evidence="2">Belongs to the UPF0719 family.</text>
</comment>
<dbReference type="GO" id="GO:0005886">
    <property type="term" value="C:plasma membrane"/>
    <property type="evidence" value="ECO:0007669"/>
    <property type="project" value="UniProtKB-SubCell"/>
</dbReference>
<name>A0A9X4H062_9FIRM</name>
<comment type="caution">
    <text evidence="8">The sequence shown here is derived from an EMBL/GenBank/DDBJ whole genome shotgun (WGS) entry which is preliminary data.</text>
</comment>
<evidence type="ECO:0000256" key="4">
    <source>
        <dbReference type="ARBA" id="ARBA00022692"/>
    </source>
</evidence>
<keyword evidence="4 7" id="KW-0812">Transmembrane</keyword>
<keyword evidence="5 7" id="KW-1133">Transmembrane helix</keyword>
<dbReference type="PANTHER" id="PTHR40043">
    <property type="entry name" value="UPF0719 INNER MEMBRANE PROTEIN YJFL"/>
    <property type="match status" value="1"/>
</dbReference>
<protein>
    <submittedName>
        <fullName evidence="8">DUF350 domain-containing protein</fullName>
    </submittedName>
</protein>
<keyword evidence="9" id="KW-1185">Reference proteome</keyword>
<proteinExistence type="inferred from homology"/>
<feature type="transmembrane region" description="Helical" evidence="7">
    <location>
        <begin position="75"/>
        <end position="96"/>
    </location>
</feature>
<evidence type="ECO:0000256" key="2">
    <source>
        <dbReference type="ARBA" id="ARBA00005779"/>
    </source>
</evidence>
<feature type="transmembrane region" description="Helical" evidence="7">
    <location>
        <begin position="42"/>
        <end position="63"/>
    </location>
</feature>
<dbReference type="InterPro" id="IPR007140">
    <property type="entry name" value="DUF350"/>
</dbReference>
<accession>A0A9X4H062</accession>
<keyword evidence="6 7" id="KW-0472">Membrane</keyword>
<gene>
    <name evidence="8" type="ORF">L7E55_01410</name>
</gene>
<dbReference type="AlphaFoldDB" id="A0A9X4H062"/>
<dbReference type="Pfam" id="PF03994">
    <property type="entry name" value="DUF350"/>
    <property type="match status" value="1"/>
</dbReference>
<evidence type="ECO:0000256" key="3">
    <source>
        <dbReference type="ARBA" id="ARBA00022475"/>
    </source>
</evidence>
<dbReference type="RefSeq" id="WP_277442189.1">
    <property type="nucleotide sequence ID" value="NZ_JAKOAV010000002.1"/>
</dbReference>
<feature type="transmembrane region" description="Helical" evidence="7">
    <location>
        <begin position="108"/>
        <end position="131"/>
    </location>
</feature>
<dbReference type="EMBL" id="JAKOAV010000002">
    <property type="protein sequence ID" value="MDF9407026.1"/>
    <property type="molecule type" value="Genomic_DNA"/>
</dbReference>
<dbReference type="Proteomes" id="UP001154312">
    <property type="component" value="Unassembled WGS sequence"/>
</dbReference>
<comment type="subcellular location">
    <subcellularLocation>
        <location evidence="1">Cell membrane</location>
        <topology evidence="1">Multi-pass membrane protein</topology>
    </subcellularLocation>
</comment>
<evidence type="ECO:0000256" key="7">
    <source>
        <dbReference type="SAM" id="Phobius"/>
    </source>
</evidence>
<feature type="transmembrane region" description="Helical" evidence="7">
    <location>
        <begin position="6"/>
        <end position="30"/>
    </location>
</feature>
<reference evidence="8" key="1">
    <citation type="submission" date="2022-02" db="EMBL/GenBank/DDBJ databases">
        <authorList>
            <person name="Leng L."/>
        </authorList>
    </citation>
    <scope>NUCLEOTIDE SEQUENCE</scope>
    <source>
        <strain evidence="8">JI</strain>
    </source>
</reference>
<organism evidence="8 9">
    <name type="scientific">Pelotomaculum isophthalicicum JI</name>
    <dbReference type="NCBI Taxonomy" id="947010"/>
    <lineage>
        <taxon>Bacteria</taxon>
        <taxon>Bacillati</taxon>
        <taxon>Bacillota</taxon>
        <taxon>Clostridia</taxon>
        <taxon>Eubacteriales</taxon>
        <taxon>Desulfotomaculaceae</taxon>
        <taxon>Pelotomaculum</taxon>
    </lineage>
</organism>
<evidence type="ECO:0000313" key="8">
    <source>
        <dbReference type="EMBL" id="MDF9407026.1"/>
    </source>
</evidence>
<evidence type="ECO:0000313" key="9">
    <source>
        <dbReference type="Proteomes" id="UP001154312"/>
    </source>
</evidence>